<dbReference type="Proteomes" id="UP001153737">
    <property type="component" value="Chromosome 9"/>
</dbReference>
<dbReference type="AlphaFoldDB" id="A0A9N9X5M8"/>
<dbReference type="InterPro" id="IPR039725">
    <property type="entry name" value="CC2D1A/B"/>
</dbReference>
<keyword evidence="5" id="KW-1185">Reference proteome</keyword>
<protein>
    <recommendedName>
        <fullName evidence="3">DM14 domain-containing protein</fullName>
    </recommendedName>
</protein>
<dbReference type="EMBL" id="OU896715">
    <property type="protein sequence ID" value="CAG9825315.1"/>
    <property type="molecule type" value="Genomic_DNA"/>
</dbReference>
<dbReference type="PANTHER" id="PTHR13076:SF9">
    <property type="entry name" value="COILED-COIL AND C2 DOMAIN-CONTAINING PROTEIN 1-LIKE"/>
    <property type="match status" value="1"/>
</dbReference>
<feature type="region of interest" description="Disordered" evidence="2">
    <location>
        <begin position="37"/>
        <end position="56"/>
    </location>
</feature>
<evidence type="ECO:0000313" key="4">
    <source>
        <dbReference type="EMBL" id="CAG9825315.1"/>
    </source>
</evidence>
<name>A0A9N9X5M8_PHACE</name>
<feature type="compositionally biased region" description="Low complexity" evidence="2">
    <location>
        <begin position="691"/>
        <end position="702"/>
    </location>
</feature>
<feature type="compositionally biased region" description="Acidic residues" evidence="2">
    <location>
        <begin position="289"/>
        <end position="301"/>
    </location>
</feature>
<evidence type="ECO:0000256" key="2">
    <source>
        <dbReference type="SAM" id="MobiDB-lite"/>
    </source>
</evidence>
<reference evidence="4" key="1">
    <citation type="submission" date="2022-01" db="EMBL/GenBank/DDBJ databases">
        <authorList>
            <person name="King R."/>
        </authorList>
    </citation>
    <scope>NUCLEOTIDE SEQUENCE</scope>
</reference>
<dbReference type="GO" id="GO:0001227">
    <property type="term" value="F:DNA-binding transcription repressor activity, RNA polymerase II-specific"/>
    <property type="evidence" value="ECO:0007669"/>
    <property type="project" value="InterPro"/>
</dbReference>
<dbReference type="SMART" id="SM00685">
    <property type="entry name" value="DM14"/>
    <property type="match status" value="4"/>
</dbReference>
<dbReference type="PROSITE" id="PS51663">
    <property type="entry name" value="STATHMIN_3"/>
    <property type="match status" value="1"/>
</dbReference>
<dbReference type="Pfam" id="PF00836">
    <property type="entry name" value="Stathmin"/>
    <property type="match status" value="1"/>
</dbReference>
<dbReference type="SUPFAM" id="SSF101494">
    <property type="entry name" value="Stathmin"/>
    <property type="match status" value="1"/>
</dbReference>
<feature type="region of interest" description="Disordered" evidence="2">
    <location>
        <begin position="1"/>
        <end position="22"/>
    </location>
</feature>
<organism evidence="4 5">
    <name type="scientific">Phaedon cochleariae</name>
    <name type="common">Mustard beetle</name>
    <dbReference type="NCBI Taxonomy" id="80249"/>
    <lineage>
        <taxon>Eukaryota</taxon>
        <taxon>Metazoa</taxon>
        <taxon>Ecdysozoa</taxon>
        <taxon>Arthropoda</taxon>
        <taxon>Hexapoda</taxon>
        <taxon>Insecta</taxon>
        <taxon>Pterygota</taxon>
        <taxon>Neoptera</taxon>
        <taxon>Endopterygota</taxon>
        <taxon>Coleoptera</taxon>
        <taxon>Polyphaga</taxon>
        <taxon>Cucujiformia</taxon>
        <taxon>Chrysomeloidea</taxon>
        <taxon>Chrysomelidae</taxon>
        <taxon>Chrysomelinae</taxon>
        <taxon>Chrysomelini</taxon>
        <taxon>Phaedon</taxon>
    </lineage>
</organism>
<dbReference type="InterPro" id="IPR036002">
    <property type="entry name" value="Stathmin_sf"/>
</dbReference>
<feature type="region of interest" description="Disordered" evidence="2">
    <location>
        <begin position="210"/>
        <end position="233"/>
    </location>
</feature>
<feature type="coiled-coil region" evidence="1">
    <location>
        <begin position="607"/>
        <end position="634"/>
    </location>
</feature>
<dbReference type="GO" id="GO:0031110">
    <property type="term" value="P:regulation of microtubule polymerization or depolymerization"/>
    <property type="evidence" value="ECO:0007669"/>
    <property type="project" value="InterPro"/>
</dbReference>
<feature type="compositionally biased region" description="Basic and acidic residues" evidence="2">
    <location>
        <begin position="212"/>
        <end position="233"/>
    </location>
</feature>
<dbReference type="InterPro" id="IPR006608">
    <property type="entry name" value="CC2D1A/B_DM14"/>
</dbReference>
<feature type="compositionally biased region" description="Acidic residues" evidence="2">
    <location>
        <begin position="338"/>
        <end position="358"/>
    </location>
</feature>
<reference evidence="4" key="2">
    <citation type="submission" date="2022-10" db="EMBL/GenBank/DDBJ databases">
        <authorList>
            <consortium name="ENA_rothamsted_submissions"/>
            <consortium name="culmorum"/>
            <person name="King R."/>
        </authorList>
    </citation>
    <scope>NUCLEOTIDE SEQUENCE</scope>
</reference>
<keyword evidence="1" id="KW-0175">Coiled coil</keyword>
<feature type="region of interest" description="Disordered" evidence="2">
    <location>
        <begin position="275"/>
        <end position="385"/>
    </location>
</feature>
<accession>A0A9N9X5M8</accession>
<feature type="domain" description="DM14" evidence="3">
    <location>
        <begin position="738"/>
        <end position="796"/>
    </location>
</feature>
<sequence>MAEVATEVPSSTEPTEVRCQEKTRGGLKYEVILGEPEVKATPPKKQVSPKNSMSVQDIEEKLKAAEERRQQLESSKMAALSAKILKIEEASRKKDEQTTQFISSTRDALEQKMGHHVEKREAYITDLRSKLKDHIENVEKTRLSLEQQTEEVRTQIEEKLKCASQQRDDNIKKMLERLKEHEEQIQKVREQNSNKLQQLDTTITEKLVQAQTRKEQREQEQKEKLKNHDEQVNKVREQKTVKLQQLDNAIQEKLVLAQTRKEQLEQEQKEKLKNHYGLFDIPSDFNTDPGDDEEGDSDLEAELAALSSGSNPTVKKPVKKVIPDRELQAMVADTMKDMDDDDDESVDENDPDLLEELNELTGSAEETEESPSQEEPQLATSANTVSVLSKRIKNYESAEKIAKECGESSKARRYGRATKTLKDLLKQAQSGKPVNLNDESVPPEIDPNKVKPTPHPVEIPSDVPLVPSRAAPTIPETPSEETSVPRDPADIPIAVQEKVEEVKANIDEELLSMLSDRQKEYKVAALRAKKSDDGETAIKFVRIAKQFDLVIEAVQNGQPVDLSKMPGPPGEAPTRTEPKTEENNMQQTTLPEITVPEAAESLPEPVLKTATTVLEALEQRLSVYKEHEAKAKEEGNSSKARRHGRIIKQFEQAIKAHKAGKPVAFDELPTPPGYGPIPGQVPSASASQDGAEVAPRPAVAAPVAPPRKKAEGDDASIGSAKNVPGGSGSLTTHAQKQVLILAAKQKQFKEAALNAKKQGDLVQAKEFLRQAKGFEKLIEAAQAGLPIDWSSIPVSPDAKSQLDNELSGYEFIMAEEVSEDSTVDSDVLSRLENQLQKQLKMCLTTRDHNKAIGDVAGTNKFERLALNVTKDLDVLRVAKRTSRGPPKFHYEMKSFAIVKSFPEIMDNQMEVSVNRGINYQSDNPKDIDTYVKLEFPFPQLMDGRKKVGGMLEVQIKLRSPIVTQQVENIQEKWLIIDQ</sequence>
<dbReference type="OrthoDB" id="19996at2759"/>
<evidence type="ECO:0000256" key="1">
    <source>
        <dbReference type="SAM" id="Coils"/>
    </source>
</evidence>
<feature type="region of interest" description="Disordered" evidence="2">
    <location>
        <begin position="668"/>
        <end position="729"/>
    </location>
</feature>
<feature type="domain" description="DM14" evidence="3">
    <location>
        <begin position="614"/>
        <end position="672"/>
    </location>
</feature>
<evidence type="ECO:0000259" key="3">
    <source>
        <dbReference type="SMART" id="SM00685"/>
    </source>
</evidence>
<dbReference type="PRINTS" id="PR00345">
    <property type="entry name" value="STATHMIN"/>
</dbReference>
<dbReference type="InterPro" id="IPR000956">
    <property type="entry name" value="Stathmin_fam"/>
</dbReference>
<evidence type="ECO:0000313" key="5">
    <source>
        <dbReference type="Proteomes" id="UP001153737"/>
    </source>
</evidence>
<feature type="region of interest" description="Disordered" evidence="2">
    <location>
        <begin position="559"/>
        <end position="587"/>
    </location>
</feature>
<dbReference type="Gene3D" id="6.10.280.30">
    <property type="match status" value="2"/>
</dbReference>
<dbReference type="PANTHER" id="PTHR13076">
    <property type="entry name" value="COILED-COIL AND C2 DOMAIN-CONTAINING PROTEIN 1-LIKE"/>
    <property type="match status" value="1"/>
</dbReference>
<feature type="domain" description="DM14" evidence="3">
    <location>
        <begin position="385"/>
        <end position="443"/>
    </location>
</feature>
<gene>
    <name evidence="4" type="ORF">PHAECO_LOCUS12287</name>
</gene>
<feature type="domain" description="DM14" evidence="3">
    <location>
        <begin position="511"/>
        <end position="569"/>
    </location>
</feature>
<feature type="region of interest" description="Disordered" evidence="2">
    <location>
        <begin position="402"/>
        <end position="489"/>
    </location>
</feature>
<proteinExistence type="predicted"/>
<dbReference type="Pfam" id="PF21528">
    <property type="entry name" value="CC2D1A-B_DM14"/>
    <property type="match status" value="4"/>
</dbReference>